<organismHost>
    <name type="scientific">Homo sapiens</name>
    <name type="common">Human</name>
    <dbReference type="NCBI Taxonomy" id="9606"/>
</organismHost>
<dbReference type="GO" id="GO:0039502">
    <property type="term" value="P:symbiont-mediated suppression of host type I interferon-mediated signaling pathway"/>
    <property type="evidence" value="ECO:0007669"/>
    <property type="project" value="UniProtKB-UniRule"/>
</dbReference>
<evidence type="ECO:0000256" key="7">
    <source>
        <dbReference type="ARBA" id="ARBA00022771"/>
    </source>
</evidence>
<evidence type="ECO:0000256" key="8">
    <source>
        <dbReference type="ARBA" id="ARBA00022830"/>
    </source>
</evidence>
<dbReference type="GO" id="GO:0003700">
    <property type="term" value="F:DNA-binding transcription factor activity"/>
    <property type="evidence" value="ECO:0007669"/>
    <property type="project" value="UniProtKB-UniRule"/>
</dbReference>
<dbReference type="GO" id="GO:0008270">
    <property type="term" value="F:zinc ion binding"/>
    <property type="evidence" value="ECO:0007669"/>
    <property type="project" value="UniProtKB-KW"/>
</dbReference>
<keyword evidence="7 18" id="KW-0863">Zinc-finger</keyword>
<dbReference type="Gene3D" id="3.30.160.330">
    <property type="match status" value="1"/>
</dbReference>
<proteinExistence type="inferred from homology"/>
<dbReference type="GO" id="GO:0039645">
    <property type="term" value="P:symbiont-mediated perturbation of host cell cycle G1/S transition checkpoint"/>
    <property type="evidence" value="ECO:0007669"/>
    <property type="project" value="UniProtKB-UniRule"/>
</dbReference>
<organism evidence="20">
    <name type="scientific">Human papillomavirus 67</name>
    <dbReference type="NCBI Taxonomy" id="37120"/>
    <lineage>
        <taxon>Viruses</taxon>
        <taxon>Monodnaviria</taxon>
        <taxon>Shotokuvirae</taxon>
        <taxon>Cossaviricota</taxon>
        <taxon>Papovaviricetes</taxon>
        <taxon>Zurhausenvirales</taxon>
        <taxon>Papillomaviridae</taxon>
        <taxon>Firstpapillomavirinae</taxon>
        <taxon>Alphapapillomavirus</taxon>
        <taxon>Alphapapillomavirus 9</taxon>
    </lineage>
</organism>
<evidence type="ECO:0000256" key="4">
    <source>
        <dbReference type="ARBA" id="ARBA00022581"/>
    </source>
</evidence>
<keyword evidence="3 18" id="KW-1048">Host nucleus</keyword>
<keyword evidence="10 18" id="KW-0805">Transcription regulation</keyword>
<keyword evidence="16 18" id="KW-0899">Viral immunoevasion</keyword>
<evidence type="ECO:0000256" key="5">
    <source>
        <dbReference type="ARBA" id="ARBA00022632"/>
    </source>
</evidence>
<comment type="function">
    <text evidence="19">E7 protein has both transforming and trans-activating activities.</text>
</comment>
<comment type="PTM">
    <text evidence="18">Highly phosphorylated.</text>
</comment>
<evidence type="ECO:0000256" key="1">
    <source>
        <dbReference type="ARBA" id="ARBA00022504"/>
    </source>
</evidence>
<dbReference type="SUPFAM" id="SSF161234">
    <property type="entry name" value="E7 C-terminal domain-like"/>
    <property type="match status" value="1"/>
</dbReference>
<protein>
    <recommendedName>
        <fullName evidence="18 19">Protein E7</fullName>
    </recommendedName>
</protein>
<dbReference type="PIRSF" id="PIRSF003407">
    <property type="entry name" value="Papvi_E7"/>
    <property type="match status" value="1"/>
</dbReference>
<dbReference type="InterPro" id="IPR000148">
    <property type="entry name" value="Papilloma_E7"/>
</dbReference>
<dbReference type="GO" id="GO:0030430">
    <property type="term" value="C:host cell cytoplasm"/>
    <property type="evidence" value="ECO:0007669"/>
    <property type="project" value="UniProtKB-SubCell"/>
</dbReference>
<dbReference type="GO" id="GO:0003677">
    <property type="term" value="F:DNA binding"/>
    <property type="evidence" value="ECO:0007669"/>
    <property type="project" value="UniProtKB-UniRule"/>
</dbReference>
<comment type="caution">
    <text evidence="18">Lacks conserved residue(s) required for the propagation of feature annotation.</text>
</comment>
<comment type="function">
    <text evidence="18">Plays a role in viral genome replication by driving entry of quiescent cells into the cell cycle. Stimulation of progression from G1 to S phase allows the virus to efficiently use the cellular DNA replicating machinery to achieve viral genome replication. E7 protein has both transforming and trans-activating activities. Induces the disassembly of the E2F1 transcription factor from RB1, with subsequent transcriptional activation of E2F1-regulated S-phase genes. Interferes with host histone deacetylation mediated by HDAC1 and HDAC2, leading to transcription activation. Plays also a role in the inhibition of both antiviral and antiproliferative functions of host interferon alpha. Interaction with host TMEM173/STING impairs the ability of TMEM173/STING to sense cytosolic DNA and promote the production of type I interferon (IFN-alpha and IFN-beta).</text>
</comment>
<keyword evidence="11 18" id="KW-0238">DNA-binding</keyword>
<sequence>MRGDKATLQDYILDLKPETTDLYCYEQLLDSSDEEDEVGMDRPDGQAKPDTTNYHIVTVCNICQCTLRLCIHSTAADVRTIQQMLMNTLGIVCPTCAQQ</sequence>
<comment type="subunit">
    <text evidence="18">Homodimer. Homooligomer. Interacts with host RB1; this interaction induces dissociation of RB1-E2F1 complex thereby disrupting RB1 activity. Interacts with host EP300; this interaction represses EP300 transcriptional activity. Interacts with protein E2; this interaction inhibits E7 oncogenic activity. Interacts with host TMEM173/STING; this interaction impairs the ability of TMEM173/STING to sense cytosolic DNA and promote the production of type I interferon (IFN-alpha and IFN-beta).</text>
</comment>
<keyword evidence="15" id="KW-0922">Interferon antiviral system evasion</keyword>
<evidence type="ECO:0000256" key="12">
    <source>
        <dbReference type="ARBA" id="ARBA00023159"/>
    </source>
</evidence>
<dbReference type="Pfam" id="PF00527">
    <property type="entry name" value="E7"/>
    <property type="match status" value="1"/>
</dbReference>
<keyword evidence="2 18" id="KW-0244">Early protein</keyword>
<evidence type="ECO:0000256" key="18">
    <source>
        <dbReference type="HAMAP-Rule" id="MF_04004"/>
    </source>
</evidence>
<evidence type="ECO:0000256" key="15">
    <source>
        <dbReference type="ARBA" id="ARBA00023258"/>
    </source>
</evidence>
<dbReference type="GO" id="GO:0052170">
    <property type="term" value="P:symbiont-mediated suppression of host innate immune response"/>
    <property type="evidence" value="ECO:0007669"/>
    <property type="project" value="UniProtKB-KW"/>
</dbReference>
<evidence type="ECO:0000313" key="20">
    <source>
        <dbReference type="EMBL" id="CAD1807073.1"/>
    </source>
</evidence>
<comment type="domain">
    <text evidence="18">The E7 terminal domain is an intrinsically disordered domain, whose flexibility and conformational transitions confer target adaptability to the oncoprotein. It allows adaptation to a variety of protein targets and exposes the PEST degradation sequence that regulates its turnover in the cell.</text>
</comment>
<keyword evidence="1 18" id="KW-1121">Modulation of host cell cycle by virus</keyword>
<keyword evidence="4 18" id="KW-0945">Host-virus interaction</keyword>
<keyword evidence="5 18" id="KW-1090">Inhibition of host innate immune response by virus</keyword>
<feature type="zinc finger region" evidence="18">
    <location>
        <begin position="60"/>
        <end position="96"/>
    </location>
</feature>
<keyword evidence="8 18" id="KW-1114">Inhibition of host interferon signaling pathway by virus</keyword>
<gene>
    <name evidence="18 20" type="primary">E7</name>
</gene>
<keyword evidence="6 18" id="KW-0479">Metal-binding</keyword>
<keyword evidence="13 18" id="KW-0804">Transcription</keyword>
<evidence type="ECO:0000256" key="19">
    <source>
        <dbReference type="PIRNR" id="PIRNR003407"/>
    </source>
</evidence>
<dbReference type="GO" id="GO:0006351">
    <property type="term" value="P:DNA-templated transcription"/>
    <property type="evidence" value="ECO:0007669"/>
    <property type="project" value="UniProtKB-UniRule"/>
</dbReference>
<name>A0A7G2A608_HPV67</name>
<evidence type="ECO:0000256" key="9">
    <source>
        <dbReference type="ARBA" id="ARBA00022833"/>
    </source>
</evidence>
<feature type="short sequence motif" description="LXCXE motif; interaction with host RB1 and TMEM173/STING" evidence="18">
    <location>
        <begin position="22"/>
        <end position="26"/>
    </location>
</feature>
<reference evidence="20" key="1">
    <citation type="submission" date="2020-07" db="EMBL/GenBank/DDBJ databases">
        <authorList>
            <person name="Wienecke-Baldacchino K A."/>
        </authorList>
    </citation>
    <scope>NUCLEOTIDE SEQUENCE</scope>
    <source>
        <strain evidence="20">LNS2411849_HPV67</strain>
    </source>
</reference>
<keyword evidence="12 18" id="KW-0010">Activator</keyword>
<comment type="similarity">
    <text evidence="18 19">Belongs to the papillomaviridae E7 protein family.</text>
</comment>
<keyword evidence="9 18" id="KW-0862">Zinc</keyword>
<dbReference type="HAMAP" id="MF_04004">
    <property type="entry name" value="PPV_E7"/>
    <property type="match status" value="1"/>
</dbReference>
<feature type="short sequence motif" description="Nuclear export signal" evidence="18">
    <location>
        <begin position="78"/>
        <end position="86"/>
    </location>
</feature>
<evidence type="ECO:0000256" key="16">
    <source>
        <dbReference type="ARBA" id="ARBA00023280"/>
    </source>
</evidence>
<dbReference type="EMBL" id="LR861847">
    <property type="protein sequence ID" value="CAD1807073.1"/>
    <property type="molecule type" value="Genomic_DNA"/>
</dbReference>
<dbReference type="GO" id="GO:0019904">
    <property type="term" value="F:protein domain specific binding"/>
    <property type="evidence" value="ECO:0007669"/>
    <property type="project" value="UniProtKB-UniRule"/>
</dbReference>
<evidence type="ECO:0000256" key="11">
    <source>
        <dbReference type="ARBA" id="ARBA00023125"/>
    </source>
</evidence>
<evidence type="ECO:0000256" key="2">
    <source>
        <dbReference type="ARBA" id="ARBA00022518"/>
    </source>
</evidence>
<dbReference type="GO" id="GO:0042025">
    <property type="term" value="C:host cell nucleus"/>
    <property type="evidence" value="ECO:0007669"/>
    <property type="project" value="UniProtKB-SubCell"/>
</dbReference>
<accession>A0A7G2A608</accession>
<evidence type="ECO:0000256" key="17">
    <source>
        <dbReference type="ARBA" id="ARBA00023309"/>
    </source>
</evidence>
<evidence type="ECO:0000256" key="3">
    <source>
        <dbReference type="ARBA" id="ARBA00022562"/>
    </source>
</evidence>
<evidence type="ECO:0000256" key="13">
    <source>
        <dbReference type="ARBA" id="ARBA00023163"/>
    </source>
</evidence>
<evidence type="ECO:0000256" key="10">
    <source>
        <dbReference type="ARBA" id="ARBA00023015"/>
    </source>
</evidence>
<evidence type="ECO:0000256" key="14">
    <source>
        <dbReference type="ARBA" id="ARBA00023200"/>
    </source>
</evidence>
<comment type="subcellular location">
    <subcellularLocation>
        <location evidence="18">Host cytoplasm</location>
    </subcellularLocation>
    <subcellularLocation>
        <location evidence="18">Host nucleus</location>
    </subcellularLocation>
    <text evidence="18">Predominantly found in the host nucleus.</text>
</comment>
<keyword evidence="17 18" id="KW-1078">G1/S host cell cycle checkpoint dysregulation by virus</keyword>
<keyword evidence="14 18" id="KW-1035">Host cytoplasm</keyword>
<evidence type="ECO:0000256" key="6">
    <source>
        <dbReference type="ARBA" id="ARBA00022723"/>
    </source>
</evidence>